<feature type="region of interest" description="Disordered" evidence="1">
    <location>
        <begin position="1"/>
        <end position="30"/>
    </location>
</feature>
<keyword evidence="4" id="KW-1185">Reference proteome</keyword>
<feature type="transmembrane region" description="Helical" evidence="2">
    <location>
        <begin position="155"/>
        <end position="174"/>
    </location>
</feature>
<feature type="compositionally biased region" description="Polar residues" evidence="1">
    <location>
        <begin position="1"/>
        <end position="19"/>
    </location>
</feature>
<reference evidence="3 4" key="1">
    <citation type="submission" date="2019-02" db="EMBL/GenBank/DDBJ databases">
        <title>Deep-cultivation of Planctomycetes and their phenomic and genomic characterization uncovers novel biology.</title>
        <authorList>
            <person name="Wiegand S."/>
            <person name="Jogler M."/>
            <person name="Boedeker C."/>
            <person name="Pinto D."/>
            <person name="Vollmers J."/>
            <person name="Rivas-Marin E."/>
            <person name="Kohn T."/>
            <person name="Peeters S.H."/>
            <person name="Heuer A."/>
            <person name="Rast P."/>
            <person name="Oberbeckmann S."/>
            <person name="Bunk B."/>
            <person name="Jeske O."/>
            <person name="Meyerdierks A."/>
            <person name="Storesund J.E."/>
            <person name="Kallscheuer N."/>
            <person name="Luecker S."/>
            <person name="Lage O.M."/>
            <person name="Pohl T."/>
            <person name="Merkel B.J."/>
            <person name="Hornburger P."/>
            <person name="Mueller R.-W."/>
            <person name="Bruemmer F."/>
            <person name="Labrenz M."/>
            <person name="Spormann A.M."/>
            <person name="Op Den Camp H."/>
            <person name="Overmann J."/>
            <person name="Amann R."/>
            <person name="Jetten M.S.M."/>
            <person name="Mascher T."/>
            <person name="Medema M.H."/>
            <person name="Devos D.P."/>
            <person name="Kaster A.-K."/>
            <person name="Ovreas L."/>
            <person name="Rohde M."/>
            <person name="Galperin M.Y."/>
            <person name="Jogler C."/>
        </authorList>
    </citation>
    <scope>NUCLEOTIDE SEQUENCE [LARGE SCALE GENOMIC DNA]</scope>
    <source>
        <strain evidence="3 4">CA54</strain>
    </source>
</reference>
<protein>
    <submittedName>
        <fullName evidence="3">Uncharacterized protein</fullName>
    </submittedName>
</protein>
<organism evidence="3 4">
    <name type="scientific">Symmachiella macrocystis</name>
    <dbReference type="NCBI Taxonomy" id="2527985"/>
    <lineage>
        <taxon>Bacteria</taxon>
        <taxon>Pseudomonadati</taxon>
        <taxon>Planctomycetota</taxon>
        <taxon>Planctomycetia</taxon>
        <taxon>Planctomycetales</taxon>
        <taxon>Planctomycetaceae</taxon>
        <taxon>Symmachiella</taxon>
    </lineage>
</organism>
<evidence type="ECO:0000256" key="2">
    <source>
        <dbReference type="SAM" id="Phobius"/>
    </source>
</evidence>
<dbReference type="RefSeq" id="WP_146371026.1">
    <property type="nucleotide sequence ID" value="NZ_SJPP01000001.1"/>
</dbReference>
<accession>A0A5C6BQR7</accession>
<proteinExistence type="predicted"/>
<evidence type="ECO:0000313" key="4">
    <source>
        <dbReference type="Proteomes" id="UP000320735"/>
    </source>
</evidence>
<keyword evidence="2" id="KW-0472">Membrane</keyword>
<dbReference type="AlphaFoldDB" id="A0A5C6BQR7"/>
<dbReference type="EMBL" id="SJPP01000001">
    <property type="protein sequence ID" value="TWU13741.1"/>
    <property type="molecule type" value="Genomic_DNA"/>
</dbReference>
<sequence length="234" mass="25299">MSDTLNDGDSLKPTTNTEPQGDAGTLVSWTISNSDGSKSHIVHIDPAGMTWALGMKKPEAFGQLVGRLAAQPDQTAALIGEQKGGQHLSRNDIARVTYVEDLKQLAITDKAGKKQKIAKGDDDEQKQVFEAVGQHLGGKVSEEEADAWSVIQGPLVTLAIFAAIGGFFIYFTTISDPNYEATGRRSGMKQLMNWLGYTIGPTWASVIVGALMLLIISLTVFQLVKRPTRQVLEL</sequence>
<evidence type="ECO:0000256" key="1">
    <source>
        <dbReference type="SAM" id="MobiDB-lite"/>
    </source>
</evidence>
<evidence type="ECO:0000313" key="3">
    <source>
        <dbReference type="EMBL" id="TWU13741.1"/>
    </source>
</evidence>
<comment type="caution">
    <text evidence="3">The sequence shown here is derived from an EMBL/GenBank/DDBJ whole genome shotgun (WGS) entry which is preliminary data.</text>
</comment>
<gene>
    <name evidence="3" type="ORF">CA54_25760</name>
</gene>
<dbReference type="OrthoDB" id="255833at2"/>
<keyword evidence="2" id="KW-1133">Transmembrane helix</keyword>
<name>A0A5C6BQR7_9PLAN</name>
<keyword evidence="2" id="KW-0812">Transmembrane</keyword>
<dbReference type="Proteomes" id="UP000320735">
    <property type="component" value="Unassembled WGS sequence"/>
</dbReference>
<feature type="transmembrane region" description="Helical" evidence="2">
    <location>
        <begin position="194"/>
        <end position="221"/>
    </location>
</feature>